<dbReference type="Pfam" id="PF21537">
    <property type="entry name" value="DUF1980_C"/>
    <property type="match status" value="1"/>
</dbReference>
<dbReference type="NCBIfam" id="TIGR03943">
    <property type="entry name" value="TIGR03943 family putative permease subunit"/>
    <property type="match status" value="1"/>
</dbReference>
<dbReference type="InterPro" id="IPR015402">
    <property type="entry name" value="DUF1980"/>
</dbReference>
<dbReference type="InterPro" id="IPR048447">
    <property type="entry name" value="DUF1980_C"/>
</dbReference>
<feature type="domain" description="DUF1980" evidence="3">
    <location>
        <begin position="148"/>
        <end position="288"/>
    </location>
</feature>
<reference evidence="5" key="1">
    <citation type="submission" date="2016-06" db="EMBL/GenBank/DDBJ databases">
        <title>Four novel species of enterococci isolated from chicken manure.</title>
        <authorList>
            <person name="Van Tyne D."/>
        </authorList>
    </citation>
    <scope>NUCLEOTIDE SEQUENCE [LARGE SCALE GENOMIC DNA]</scope>
    <source>
        <strain evidence="5">JM9A</strain>
    </source>
</reference>
<keyword evidence="1" id="KW-0812">Transmembrane</keyword>
<dbReference type="RefSeq" id="WP_161869795.1">
    <property type="nucleotide sequence ID" value="NZ_MAEI02000001.1"/>
</dbReference>
<evidence type="ECO:0000256" key="1">
    <source>
        <dbReference type="SAM" id="Phobius"/>
    </source>
</evidence>
<evidence type="ECO:0000259" key="2">
    <source>
        <dbReference type="Pfam" id="PF09323"/>
    </source>
</evidence>
<evidence type="ECO:0000259" key="3">
    <source>
        <dbReference type="Pfam" id="PF21537"/>
    </source>
</evidence>
<feature type="transmembrane region" description="Helical" evidence="1">
    <location>
        <begin position="31"/>
        <end position="54"/>
    </location>
</feature>
<feature type="domain" description="DUF1980" evidence="2">
    <location>
        <begin position="3"/>
        <end position="123"/>
    </location>
</feature>
<reference evidence="4 5" key="2">
    <citation type="submission" date="2024-02" db="EMBL/GenBank/DDBJ databases">
        <title>The Genome Sequence of Enterococcus diestrammenae JM9A.</title>
        <authorList>
            <person name="Earl A."/>
            <person name="Manson A."/>
            <person name="Gilmore M."/>
            <person name="Sanders J."/>
            <person name="Shea T."/>
            <person name="Howe W."/>
            <person name="Livny J."/>
            <person name="Cuomo C."/>
            <person name="Neafsey D."/>
            <person name="Birren B."/>
        </authorList>
    </citation>
    <scope>NUCLEOTIDE SEQUENCE [LARGE SCALE GENOMIC DNA]</scope>
    <source>
        <strain evidence="4 5">JM9A</strain>
    </source>
</reference>
<keyword evidence="5" id="KW-1185">Reference proteome</keyword>
<dbReference type="PANTHER" id="PTHR40047">
    <property type="entry name" value="UPF0703 PROTEIN YCGQ"/>
    <property type="match status" value="1"/>
</dbReference>
<dbReference type="Proteomes" id="UP001429357">
    <property type="component" value="Unassembled WGS sequence"/>
</dbReference>
<name>A0ABV0F3U9_9ENTE</name>
<sequence length="290" mass="33408">MARVLILAGYVELMLYLQVTGKLDQFINVHYQYLATLSTVLALILALVQLYFWVKDDPAKIAKDSQHHEMHQHHELEDEHDHGLHKGYQRGIAYVLLALPIIVGSLFPTVSLDTTIVEAKGFQFPLAKESVGDDQMKTQYLQPNTSMYFNAEDYQAQMNKLQEKYGDSGTLKITDENYLEVMELIYNYPSDFIGRKISYEGFIFHAQQDESQDDFVFRFGIIHCVADSGVFGLRVHMPEKTSTENDQWVRVEGVIQSGFYKPFKRTLPLVQAEKITTIKAPDNQYVYRSF</sequence>
<keyword evidence="1" id="KW-1133">Transmembrane helix</keyword>
<keyword evidence="1" id="KW-0472">Membrane</keyword>
<dbReference type="PANTHER" id="PTHR40047:SF1">
    <property type="entry name" value="UPF0703 PROTEIN YCGQ"/>
    <property type="match status" value="1"/>
</dbReference>
<dbReference type="InterPro" id="IPR052955">
    <property type="entry name" value="UPF0703_membrane_permease"/>
</dbReference>
<accession>A0ABV0F3U9</accession>
<protein>
    <recommendedName>
        <fullName evidence="6">TIGR03943 family protein</fullName>
    </recommendedName>
</protein>
<evidence type="ECO:0000313" key="5">
    <source>
        <dbReference type="Proteomes" id="UP001429357"/>
    </source>
</evidence>
<dbReference type="EMBL" id="MAEI02000001">
    <property type="protein sequence ID" value="MEO1782750.1"/>
    <property type="molecule type" value="Genomic_DNA"/>
</dbReference>
<organism evidence="4 5">
    <name type="scientific">Enterococcus diestrammenae</name>
    <dbReference type="NCBI Taxonomy" id="1155073"/>
    <lineage>
        <taxon>Bacteria</taxon>
        <taxon>Bacillati</taxon>
        <taxon>Bacillota</taxon>
        <taxon>Bacilli</taxon>
        <taxon>Lactobacillales</taxon>
        <taxon>Enterococcaceae</taxon>
        <taxon>Enterococcus</taxon>
    </lineage>
</organism>
<feature type="transmembrane region" description="Helical" evidence="1">
    <location>
        <begin position="92"/>
        <end position="110"/>
    </location>
</feature>
<dbReference type="InterPro" id="IPR048493">
    <property type="entry name" value="DUF1980_N"/>
</dbReference>
<dbReference type="Pfam" id="PF09323">
    <property type="entry name" value="DUF1980"/>
    <property type="match status" value="1"/>
</dbReference>
<comment type="caution">
    <text evidence="4">The sequence shown here is derived from an EMBL/GenBank/DDBJ whole genome shotgun (WGS) entry which is preliminary data.</text>
</comment>
<evidence type="ECO:0000313" key="4">
    <source>
        <dbReference type="EMBL" id="MEO1782750.1"/>
    </source>
</evidence>
<gene>
    <name evidence="4" type="ORF">BAU18_002365</name>
</gene>
<evidence type="ECO:0008006" key="6">
    <source>
        <dbReference type="Google" id="ProtNLM"/>
    </source>
</evidence>
<proteinExistence type="predicted"/>